<dbReference type="AlphaFoldDB" id="A0A0F9UUL0"/>
<evidence type="ECO:0000313" key="1">
    <source>
        <dbReference type="EMBL" id="KKN64851.1"/>
    </source>
</evidence>
<reference evidence="1" key="1">
    <citation type="journal article" date="2015" name="Nature">
        <title>Complex archaea that bridge the gap between prokaryotes and eukaryotes.</title>
        <authorList>
            <person name="Spang A."/>
            <person name="Saw J.H."/>
            <person name="Jorgensen S.L."/>
            <person name="Zaremba-Niedzwiedzka K."/>
            <person name="Martijn J."/>
            <person name="Lind A.E."/>
            <person name="van Eijk R."/>
            <person name="Schleper C."/>
            <person name="Guy L."/>
            <person name="Ettema T.J."/>
        </authorList>
    </citation>
    <scope>NUCLEOTIDE SEQUENCE</scope>
</reference>
<name>A0A0F9UUL0_9ZZZZ</name>
<gene>
    <name evidence="1" type="ORF">LCGC14_0487710</name>
</gene>
<accession>A0A0F9UUL0</accession>
<comment type="caution">
    <text evidence="1">The sequence shown here is derived from an EMBL/GenBank/DDBJ whole genome shotgun (WGS) entry which is preliminary data.</text>
</comment>
<organism evidence="1">
    <name type="scientific">marine sediment metagenome</name>
    <dbReference type="NCBI Taxonomy" id="412755"/>
    <lineage>
        <taxon>unclassified sequences</taxon>
        <taxon>metagenomes</taxon>
        <taxon>ecological metagenomes</taxon>
    </lineage>
</organism>
<sequence>MATREEVYEAFNSERDYQEDLWDEAPRTTDEFALYVNEYAARLQSHCTDPRVRERTGETELDFFRKVGALCVAAMEQHGAPKRRSPDYAGVMEQNL</sequence>
<protein>
    <submittedName>
        <fullName evidence="1">Uncharacterized protein</fullName>
    </submittedName>
</protein>
<dbReference type="EMBL" id="LAZR01000542">
    <property type="protein sequence ID" value="KKN64851.1"/>
    <property type="molecule type" value="Genomic_DNA"/>
</dbReference>
<proteinExistence type="predicted"/>